<name>A0A139PB00_STROR</name>
<dbReference type="Proteomes" id="UP000072653">
    <property type="component" value="Unassembled WGS sequence"/>
</dbReference>
<reference evidence="1 2" key="1">
    <citation type="submission" date="2016-01" db="EMBL/GenBank/DDBJ databases">
        <title>Highly variable Streptococcus oralis are common among viridans streptococci isolated from primates.</title>
        <authorList>
            <person name="Denapaite D."/>
            <person name="Rieger M."/>
            <person name="Koendgen S."/>
            <person name="Brueckner R."/>
            <person name="Ochigava I."/>
            <person name="Kappeler P."/>
            <person name="Maetz-Rensing K."/>
            <person name="Leendertz F."/>
            <person name="Hakenbeck R."/>
        </authorList>
    </citation>
    <scope>NUCLEOTIDE SEQUENCE [LARGE SCALE GENOMIC DNA]</scope>
    <source>
        <strain evidence="1 2">DD16</strain>
    </source>
</reference>
<dbReference type="EMBL" id="LQOB01000272">
    <property type="protein sequence ID" value="KXT85431.1"/>
    <property type="molecule type" value="Genomic_DNA"/>
</dbReference>
<sequence length="52" mass="5972">MLYIGIDVATKNKYAVTALNDQGEMFLKPLTFSNTRSGFEFLDKTLRQLKQD</sequence>
<proteinExistence type="predicted"/>
<evidence type="ECO:0000313" key="1">
    <source>
        <dbReference type="EMBL" id="KXT85431.1"/>
    </source>
</evidence>
<organism evidence="1 2">
    <name type="scientific">Streptococcus oralis</name>
    <dbReference type="NCBI Taxonomy" id="1303"/>
    <lineage>
        <taxon>Bacteria</taxon>
        <taxon>Bacillati</taxon>
        <taxon>Bacillota</taxon>
        <taxon>Bacilli</taxon>
        <taxon>Lactobacillales</taxon>
        <taxon>Streptococcaceae</taxon>
        <taxon>Streptococcus</taxon>
    </lineage>
</organism>
<dbReference type="PATRIC" id="fig|1303.79.peg.1781"/>
<evidence type="ECO:0000313" key="2">
    <source>
        <dbReference type="Proteomes" id="UP000072653"/>
    </source>
</evidence>
<gene>
    <name evidence="1" type="ORF">SORDD16_01503</name>
</gene>
<dbReference type="AlphaFoldDB" id="A0A139PB00"/>
<comment type="caution">
    <text evidence="1">The sequence shown here is derived from an EMBL/GenBank/DDBJ whole genome shotgun (WGS) entry which is preliminary data.</text>
</comment>
<protein>
    <submittedName>
        <fullName evidence="1">Mobile element protein</fullName>
    </submittedName>
</protein>
<accession>A0A139PB00</accession>